<evidence type="ECO:0000313" key="2">
    <source>
        <dbReference type="Proteomes" id="UP000291117"/>
    </source>
</evidence>
<reference evidence="1 2" key="1">
    <citation type="submission" date="2019-02" db="EMBL/GenBank/DDBJ databases">
        <title>Pedobacter sp. RP-3-8 sp. nov., isolated from Arctic soil.</title>
        <authorList>
            <person name="Dahal R.H."/>
        </authorList>
    </citation>
    <scope>NUCLEOTIDE SEQUENCE [LARGE SCALE GENOMIC DNA]</scope>
    <source>
        <strain evidence="1 2">RP-3-8</strain>
    </source>
</reference>
<dbReference type="RefSeq" id="WP_131610464.1">
    <property type="nucleotide sequence ID" value="NZ_SJSM01000012.1"/>
</dbReference>
<evidence type="ECO:0000313" key="1">
    <source>
        <dbReference type="EMBL" id="TCC93089.1"/>
    </source>
</evidence>
<sequence length="64" mass="7614">MFFLTNVNFFDWLIFLFFVNHPNVLALITFNDVLLTIHPDDIDFVANAEVFIGKFFSERITREK</sequence>
<accession>A0A4R0N083</accession>
<dbReference type="EMBL" id="SJSM01000012">
    <property type="protein sequence ID" value="TCC93089.1"/>
    <property type="molecule type" value="Genomic_DNA"/>
</dbReference>
<dbReference type="Proteomes" id="UP000291117">
    <property type="component" value="Unassembled WGS sequence"/>
</dbReference>
<protein>
    <submittedName>
        <fullName evidence="1">Uncharacterized protein</fullName>
    </submittedName>
</protein>
<dbReference type="AlphaFoldDB" id="A0A4R0N083"/>
<gene>
    <name evidence="1" type="ORF">EZ444_17645</name>
</gene>
<comment type="caution">
    <text evidence="1">The sequence shown here is derived from an EMBL/GenBank/DDBJ whole genome shotgun (WGS) entry which is preliminary data.</text>
</comment>
<keyword evidence="2" id="KW-1185">Reference proteome</keyword>
<dbReference type="OrthoDB" id="965844at2"/>
<organism evidence="1 2">
    <name type="scientific">Pedobacter hiemivivus</name>
    <dbReference type="NCBI Taxonomy" id="2530454"/>
    <lineage>
        <taxon>Bacteria</taxon>
        <taxon>Pseudomonadati</taxon>
        <taxon>Bacteroidota</taxon>
        <taxon>Sphingobacteriia</taxon>
        <taxon>Sphingobacteriales</taxon>
        <taxon>Sphingobacteriaceae</taxon>
        <taxon>Pedobacter</taxon>
    </lineage>
</organism>
<name>A0A4R0N083_9SPHI</name>
<proteinExistence type="predicted"/>